<keyword evidence="3" id="KW-1185">Reference proteome</keyword>
<comment type="caution">
    <text evidence="2">The sequence shown here is derived from an EMBL/GenBank/DDBJ whole genome shotgun (WGS) entry which is preliminary data.</text>
</comment>
<dbReference type="EMBL" id="WTPW01000233">
    <property type="protein sequence ID" value="KAF0532290.1"/>
    <property type="molecule type" value="Genomic_DNA"/>
</dbReference>
<reference evidence="2 3" key="1">
    <citation type="journal article" date="2019" name="Environ. Microbiol.">
        <title>At the nexus of three kingdoms: the genome of the mycorrhizal fungus Gigaspora margarita provides insights into plant, endobacterial and fungal interactions.</title>
        <authorList>
            <person name="Venice F."/>
            <person name="Ghignone S."/>
            <person name="Salvioli di Fossalunga A."/>
            <person name="Amselem J."/>
            <person name="Novero M."/>
            <person name="Xianan X."/>
            <person name="Sedzielewska Toro K."/>
            <person name="Morin E."/>
            <person name="Lipzen A."/>
            <person name="Grigoriev I.V."/>
            <person name="Henrissat B."/>
            <person name="Martin F.M."/>
            <person name="Bonfante P."/>
        </authorList>
    </citation>
    <scope>NUCLEOTIDE SEQUENCE [LARGE SCALE GENOMIC DNA]</scope>
    <source>
        <strain evidence="2 3">BEG34</strain>
    </source>
</reference>
<dbReference type="AlphaFoldDB" id="A0A8H4EQ53"/>
<dbReference type="Proteomes" id="UP000439903">
    <property type="component" value="Unassembled WGS sequence"/>
</dbReference>
<evidence type="ECO:0000313" key="3">
    <source>
        <dbReference type="Proteomes" id="UP000439903"/>
    </source>
</evidence>
<proteinExistence type="predicted"/>
<name>A0A8H4EQ53_GIGMA</name>
<sequence length="79" mass="9264">MISKNSSMTNQQLHRNKDSLWQQNMYNNYKESDLRSNQQPQHASHSLANSHNTATQQLENISQELTFLDEQSLINWLCT</sequence>
<gene>
    <name evidence="2" type="ORF">F8M41_011333</name>
</gene>
<protein>
    <submittedName>
        <fullName evidence="2">Uncharacterized protein</fullName>
    </submittedName>
</protein>
<accession>A0A8H4EQ53</accession>
<evidence type="ECO:0000256" key="1">
    <source>
        <dbReference type="SAM" id="MobiDB-lite"/>
    </source>
</evidence>
<evidence type="ECO:0000313" key="2">
    <source>
        <dbReference type="EMBL" id="KAF0532290.1"/>
    </source>
</evidence>
<organism evidence="2 3">
    <name type="scientific">Gigaspora margarita</name>
    <dbReference type="NCBI Taxonomy" id="4874"/>
    <lineage>
        <taxon>Eukaryota</taxon>
        <taxon>Fungi</taxon>
        <taxon>Fungi incertae sedis</taxon>
        <taxon>Mucoromycota</taxon>
        <taxon>Glomeromycotina</taxon>
        <taxon>Glomeromycetes</taxon>
        <taxon>Diversisporales</taxon>
        <taxon>Gigasporaceae</taxon>
        <taxon>Gigaspora</taxon>
    </lineage>
</organism>
<feature type="region of interest" description="Disordered" evidence="1">
    <location>
        <begin position="1"/>
        <end position="55"/>
    </location>
</feature>